<comment type="similarity">
    <text evidence="1">Belongs to the transferase hexapeptide repeat family.</text>
</comment>
<dbReference type="GO" id="GO:0005829">
    <property type="term" value="C:cytosol"/>
    <property type="evidence" value="ECO:0007669"/>
    <property type="project" value="TreeGrafter"/>
</dbReference>
<dbReference type="RefSeq" id="WP_013157530.1">
    <property type="nucleotide sequence ID" value="NC_014212.1"/>
</dbReference>
<dbReference type="SUPFAM" id="SSF51161">
    <property type="entry name" value="Trimeric LpxA-like enzymes"/>
    <property type="match status" value="1"/>
</dbReference>
<dbReference type="InterPro" id="IPR011004">
    <property type="entry name" value="Trimer_LpxA-like_sf"/>
</dbReference>
<evidence type="ECO:0000256" key="1">
    <source>
        <dbReference type="ARBA" id="ARBA00007274"/>
    </source>
</evidence>
<dbReference type="PANTHER" id="PTHR23416:SF23">
    <property type="entry name" value="ACETYLTRANSFERASE C18B11.09C-RELATED"/>
    <property type="match status" value="1"/>
</dbReference>
<dbReference type="Proteomes" id="UP000001916">
    <property type="component" value="Chromosome"/>
</dbReference>
<evidence type="ECO:0000256" key="2">
    <source>
        <dbReference type="ARBA" id="ARBA00022679"/>
    </source>
</evidence>
<name>D7BD31_ALLS1</name>
<evidence type="ECO:0000313" key="3">
    <source>
        <dbReference type="EMBL" id="ADH62949.1"/>
    </source>
</evidence>
<dbReference type="Gene3D" id="2.160.10.10">
    <property type="entry name" value="Hexapeptide repeat proteins"/>
    <property type="match status" value="1"/>
</dbReference>
<keyword evidence="2" id="KW-0808">Transferase</keyword>
<dbReference type="STRING" id="526227.Mesil_1044"/>
<evidence type="ECO:0000313" key="4">
    <source>
        <dbReference type="Proteomes" id="UP000001916"/>
    </source>
</evidence>
<dbReference type="EMBL" id="CP002042">
    <property type="protein sequence ID" value="ADH62949.1"/>
    <property type="molecule type" value="Genomic_DNA"/>
</dbReference>
<dbReference type="InterPro" id="IPR051159">
    <property type="entry name" value="Hexapeptide_acetyltransf"/>
</dbReference>
<accession>D7BD31</accession>
<dbReference type="PANTHER" id="PTHR23416">
    <property type="entry name" value="SIALIC ACID SYNTHASE-RELATED"/>
    <property type="match status" value="1"/>
</dbReference>
<reference evidence="3 4" key="1">
    <citation type="journal article" date="2010" name="Stand. Genomic Sci.">
        <title>Complete genome sequence of Meiothermus silvanus type strain (VI-R2).</title>
        <authorList>
            <person name="Sikorski J."/>
            <person name="Tindall B.J."/>
            <person name="Lowry S."/>
            <person name="Lucas S."/>
            <person name="Nolan M."/>
            <person name="Copeland A."/>
            <person name="Glavina Del Rio T."/>
            <person name="Tice H."/>
            <person name="Cheng J.F."/>
            <person name="Han C."/>
            <person name="Pitluck S."/>
            <person name="Liolios K."/>
            <person name="Ivanova N."/>
            <person name="Mavromatis K."/>
            <person name="Mikhailova N."/>
            <person name="Pati A."/>
            <person name="Goodwin L."/>
            <person name="Chen A."/>
            <person name="Palaniappan K."/>
            <person name="Land M."/>
            <person name="Hauser L."/>
            <person name="Chang Y.J."/>
            <person name="Jeffries C.D."/>
            <person name="Rohde M."/>
            <person name="Goker M."/>
            <person name="Woyke T."/>
            <person name="Bristow J."/>
            <person name="Eisen J.A."/>
            <person name="Markowitz V."/>
            <person name="Hugenholtz P."/>
            <person name="Kyrpides N.C."/>
            <person name="Klenk H.P."/>
            <person name="Lapidus A."/>
        </authorList>
    </citation>
    <scope>NUCLEOTIDE SEQUENCE [LARGE SCALE GENOMIC DNA]</scope>
    <source>
        <strain evidence="4">ATCC 700542 / DSM 9946 / VI-R2</strain>
    </source>
</reference>
<protein>
    <submittedName>
        <fullName evidence="3">Acetyltransferase</fullName>
    </submittedName>
</protein>
<organism evidence="3 4">
    <name type="scientific">Allomeiothermus silvanus (strain ATCC 700542 / DSM 9946 / NBRC 106475 / NCIMB 13440 / VI-R2)</name>
    <name type="common">Thermus silvanus</name>
    <dbReference type="NCBI Taxonomy" id="526227"/>
    <lineage>
        <taxon>Bacteria</taxon>
        <taxon>Thermotogati</taxon>
        <taxon>Deinococcota</taxon>
        <taxon>Deinococci</taxon>
        <taxon>Thermales</taxon>
        <taxon>Thermaceae</taxon>
        <taxon>Allomeiothermus</taxon>
    </lineage>
</organism>
<dbReference type="GO" id="GO:0008374">
    <property type="term" value="F:O-acyltransferase activity"/>
    <property type="evidence" value="ECO:0007669"/>
    <property type="project" value="TreeGrafter"/>
</dbReference>
<sequence length="294" mass="32723">MPWLLPKTITPDADQMLKRWLGELSERLSDPAVDRYALVRDELSRILHARPYAELAEVAPMAALALDPANATLEAEYYIATDPEQFRRVKPLLWFWKALDLTPLGQSVHSGVAIRRALAPFIFKRVGKNPKFFQNVEFSVGYNLELGDDVVVHRYCLLDDIGGLVIGDGTSISDYVDIYSHTHHVLNSPDVTLKQTIIGSGVRITTRSTVLAGVTIGDDALIGTGALVNRDVPPHGIALGRPAKTVRCKLRLDWPQPYFHETVPRIPDRKPNPDFPHFIAPGYGTCQPEETKEA</sequence>
<dbReference type="eggNOG" id="COG0110">
    <property type="taxonomic scope" value="Bacteria"/>
</dbReference>
<proteinExistence type="inferred from homology"/>
<dbReference type="HOGENOM" id="CLU_065082_0_0_0"/>
<gene>
    <name evidence="3" type="ordered locus">Mesil_1044</name>
</gene>
<dbReference type="CDD" id="cd04647">
    <property type="entry name" value="LbH_MAT_like"/>
    <property type="match status" value="1"/>
</dbReference>
<dbReference type="AlphaFoldDB" id="D7BD31"/>
<keyword evidence="4" id="KW-1185">Reference proteome</keyword>
<dbReference type="OrthoDB" id="9801697at2"/>
<dbReference type="KEGG" id="msv:Mesil_1044"/>